<dbReference type="OrthoDB" id="9794566at2"/>
<dbReference type="Proteomes" id="UP000037267">
    <property type="component" value="Unassembled WGS sequence"/>
</dbReference>
<dbReference type="STRING" id="1503.CLPU_15c00500"/>
<dbReference type="Pfam" id="PF00583">
    <property type="entry name" value="Acetyltransf_1"/>
    <property type="match status" value="1"/>
</dbReference>
<dbReference type="PANTHER" id="PTHR43072:SF58">
    <property type="entry name" value="N-ACETYLTRANSFERASE DOMAIN-CONTAINING PROTEIN"/>
    <property type="match status" value="1"/>
</dbReference>
<dbReference type="InterPro" id="IPR000182">
    <property type="entry name" value="GNAT_dom"/>
</dbReference>
<feature type="domain" description="N-acetyltransferase" evidence="1">
    <location>
        <begin position="3"/>
        <end position="165"/>
    </location>
</feature>
<gene>
    <name evidence="2" type="ORF">CLPU_15c00500</name>
</gene>
<name>A0A0L0W7Z0_GOTPU</name>
<sequence length="165" mass="19886">MNYIVRRATEQDIKSISKLFRKLGIDQMSKDQYFNEDLNNIEVSEEEISSSLNDPRCIIYVAEADKEIIGYIEGWLRDKDFYFFIDDYAYILHIYVDEEYRSYGVLHSLHKCVEDWAKENNLKYVQADVFEHNKKVQKIIEYLGYSTYRRRYVKDIFSPSKEEKL</sequence>
<dbReference type="PATRIC" id="fig|1503.3.peg.591"/>
<organism evidence="2 3">
    <name type="scientific">Gottschalkia purinilytica</name>
    <name type="common">Clostridium purinilyticum</name>
    <dbReference type="NCBI Taxonomy" id="1503"/>
    <lineage>
        <taxon>Bacteria</taxon>
        <taxon>Bacillati</taxon>
        <taxon>Bacillota</taxon>
        <taxon>Tissierellia</taxon>
        <taxon>Tissierellales</taxon>
        <taxon>Gottschalkiaceae</taxon>
        <taxon>Gottschalkia</taxon>
    </lineage>
</organism>
<dbReference type="EMBL" id="LGSS01000015">
    <property type="protein sequence ID" value="KNF07556.1"/>
    <property type="molecule type" value="Genomic_DNA"/>
</dbReference>
<evidence type="ECO:0000259" key="1">
    <source>
        <dbReference type="PROSITE" id="PS51186"/>
    </source>
</evidence>
<keyword evidence="2" id="KW-0808">Transferase</keyword>
<dbReference type="PROSITE" id="PS51186">
    <property type="entry name" value="GNAT"/>
    <property type="match status" value="1"/>
</dbReference>
<proteinExistence type="predicted"/>
<comment type="caution">
    <text evidence="2">The sequence shown here is derived from an EMBL/GenBank/DDBJ whole genome shotgun (WGS) entry which is preliminary data.</text>
</comment>
<dbReference type="CDD" id="cd04301">
    <property type="entry name" value="NAT_SF"/>
    <property type="match status" value="1"/>
</dbReference>
<dbReference type="AlphaFoldDB" id="A0A0L0W7Z0"/>
<dbReference type="Gene3D" id="3.40.630.30">
    <property type="match status" value="1"/>
</dbReference>
<dbReference type="InterPro" id="IPR016181">
    <property type="entry name" value="Acyl_CoA_acyltransferase"/>
</dbReference>
<evidence type="ECO:0000313" key="3">
    <source>
        <dbReference type="Proteomes" id="UP000037267"/>
    </source>
</evidence>
<keyword evidence="3" id="KW-1185">Reference proteome</keyword>
<evidence type="ECO:0000313" key="2">
    <source>
        <dbReference type="EMBL" id="KNF07556.1"/>
    </source>
</evidence>
<reference evidence="3" key="1">
    <citation type="submission" date="2015-07" db="EMBL/GenBank/DDBJ databases">
        <title>Draft genome sequence of the purine-degrading Gottschalkia purinilyticum DSM 1384 (formerly Clostridium purinilyticum).</title>
        <authorList>
            <person name="Poehlein A."/>
            <person name="Schiel-Bengelsdorf B."/>
            <person name="Bengelsdorf F.R."/>
            <person name="Daniel R."/>
            <person name="Duerre P."/>
        </authorList>
    </citation>
    <scope>NUCLEOTIDE SEQUENCE [LARGE SCALE GENOMIC DNA]</scope>
    <source>
        <strain evidence="3">DSM 1384</strain>
    </source>
</reference>
<dbReference type="RefSeq" id="WP_050356142.1">
    <property type="nucleotide sequence ID" value="NZ_LGSS01000015.1"/>
</dbReference>
<dbReference type="GO" id="GO:0016747">
    <property type="term" value="F:acyltransferase activity, transferring groups other than amino-acyl groups"/>
    <property type="evidence" value="ECO:0007669"/>
    <property type="project" value="InterPro"/>
</dbReference>
<dbReference type="PANTHER" id="PTHR43072">
    <property type="entry name" value="N-ACETYLTRANSFERASE"/>
    <property type="match status" value="1"/>
</dbReference>
<dbReference type="SUPFAM" id="SSF55729">
    <property type="entry name" value="Acyl-CoA N-acyltransferases (Nat)"/>
    <property type="match status" value="1"/>
</dbReference>
<protein>
    <submittedName>
        <fullName evidence="2">Acetyltransferase</fullName>
    </submittedName>
</protein>
<accession>A0A0L0W7Z0</accession>